<evidence type="ECO:0008006" key="3">
    <source>
        <dbReference type="Google" id="ProtNLM"/>
    </source>
</evidence>
<comment type="caution">
    <text evidence="1">The sequence shown here is derived from an EMBL/GenBank/DDBJ whole genome shotgun (WGS) entry which is preliminary data.</text>
</comment>
<dbReference type="RefSeq" id="WP_113858053.1">
    <property type="nucleotide sequence ID" value="NZ_QNRL01000004.1"/>
</dbReference>
<dbReference type="Proteomes" id="UP000253201">
    <property type="component" value="Unassembled WGS sequence"/>
</dbReference>
<evidence type="ECO:0000313" key="2">
    <source>
        <dbReference type="Proteomes" id="UP000253201"/>
    </source>
</evidence>
<accession>A0ABX9FXX4</accession>
<dbReference type="EMBL" id="QNRL01000004">
    <property type="protein sequence ID" value="RBP11873.1"/>
    <property type="molecule type" value="Genomic_DNA"/>
</dbReference>
<protein>
    <recommendedName>
        <fullName evidence="3">DUF1983 domain-containing protein</fullName>
    </recommendedName>
</protein>
<reference evidence="1 2" key="1">
    <citation type="submission" date="2018-06" db="EMBL/GenBank/DDBJ databases">
        <title>Genomic Encyclopedia of Type Strains, Phase IV (KMG-IV): sequencing the most valuable type-strain genomes for metagenomic binning, comparative biology and taxonomic classification.</title>
        <authorList>
            <person name="Goeker M."/>
        </authorList>
    </citation>
    <scope>NUCLEOTIDE SEQUENCE [LARGE SCALE GENOMIC DNA]</scope>
    <source>
        <strain evidence="1 2">DSM 27453</strain>
    </source>
</reference>
<organism evidence="1 2">
    <name type="scientific">Pseudocitrobacter faecalis</name>
    <dbReference type="NCBI Taxonomy" id="1398493"/>
    <lineage>
        <taxon>Bacteria</taxon>
        <taxon>Pseudomonadati</taxon>
        <taxon>Pseudomonadota</taxon>
        <taxon>Gammaproteobacteria</taxon>
        <taxon>Enterobacterales</taxon>
        <taxon>Enterobacteriaceae</taxon>
        <taxon>Pseudocitrobacter</taxon>
    </lineage>
</organism>
<name>A0ABX9FXX4_9ENTR</name>
<gene>
    <name evidence="1" type="ORF">DFQ50_104406</name>
</gene>
<proteinExistence type="predicted"/>
<keyword evidence="2" id="KW-1185">Reference proteome</keyword>
<evidence type="ECO:0000313" key="1">
    <source>
        <dbReference type="EMBL" id="RBP11873.1"/>
    </source>
</evidence>
<sequence length="195" mass="21309">MKYLSLQQAMLGMRVVLTDTGVLLKSPAGSAEYNHKGRRIKVNGHADYFPDHLRVKDKRTPKGGYVSVGKYGTTVLRSDGTVGVQIGKLDTANAIIKNAQANYNVQMHINRNEEKDARSIGMTINNTATAWRLSDQMHEAIINAVRESDLFKSLVQSLDAQAASISGVQQAMRDAVTDAISNAVKPGGLLWRATR</sequence>